<dbReference type="OrthoDB" id="9972196at2759"/>
<feature type="signal peptide" evidence="2">
    <location>
        <begin position="1"/>
        <end position="22"/>
    </location>
</feature>
<evidence type="ECO:0000256" key="1">
    <source>
        <dbReference type="ARBA" id="ARBA00005564"/>
    </source>
</evidence>
<dbReference type="Pfam" id="PF10282">
    <property type="entry name" value="Lactonase"/>
    <property type="match status" value="1"/>
</dbReference>
<reference evidence="3" key="1">
    <citation type="submission" date="2022-11" db="EMBL/GenBank/DDBJ databases">
        <authorList>
            <person name="Scott C."/>
            <person name="Bruce N."/>
        </authorList>
    </citation>
    <scope>NUCLEOTIDE SEQUENCE</scope>
</reference>
<dbReference type="InterPro" id="IPR050282">
    <property type="entry name" value="Cycloisomerase_2"/>
</dbReference>
<name>A0A9P1MCN9_9PEZI</name>
<feature type="chain" id="PRO_5040407536" description="6-phosphogluconolactonase" evidence="2">
    <location>
        <begin position="23"/>
        <end position="393"/>
    </location>
</feature>
<dbReference type="Gene3D" id="2.130.10.10">
    <property type="entry name" value="YVTN repeat-like/Quinoprotein amine dehydrogenase"/>
    <property type="match status" value="1"/>
</dbReference>
<dbReference type="InterPro" id="IPR015943">
    <property type="entry name" value="WD40/YVTN_repeat-like_dom_sf"/>
</dbReference>
<keyword evidence="2" id="KW-0732">Signal</keyword>
<evidence type="ECO:0000313" key="4">
    <source>
        <dbReference type="Proteomes" id="UP000838763"/>
    </source>
</evidence>
<dbReference type="InterPro" id="IPR019405">
    <property type="entry name" value="Lactonase_7-beta_prop"/>
</dbReference>
<sequence length="393" mass="41460">MQSTLLPRGFLALAAFTLQASAAFLYASSYSGDVTTLNLTLAAPTPPARDVPAWLELDYDNAVLYCSDEGLTKATGSMSSFRTTDDGELLLLNKIDTKQGPVSSVLYGNGGLAVAHYAGSMLNLIDVSDPENLTPFANETFSMDLAGPNKGRQDSPHPHQAVLDPTGQYILVPDLGADLVRIFLISEEDGLSITPVEALVAHPGTGPRHISFLQKDDGDYFLYLISELSNTITGYDVVYTETGPEFFEKFVIPIHGEGEEVPEGAAAAEILVSPDGKFLTISSRMEDAFSIPNPTPEDGPEGEEAPAEIPSDTLVTFSIDKATGTLTLSQKAAAGGRGPRQFTFNKEGSLIAVALQADSRVAILSRNVKTGDIGGVVAAATVAGGVTAVIFDE</sequence>
<dbReference type="InterPro" id="IPR011045">
    <property type="entry name" value="N2O_reductase_N"/>
</dbReference>
<keyword evidence="4" id="KW-1185">Reference proteome</keyword>
<protein>
    <recommendedName>
        <fullName evidence="5">6-phosphogluconolactonase</fullName>
    </recommendedName>
</protein>
<evidence type="ECO:0000256" key="2">
    <source>
        <dbReference type="SAM" id="SignalP"/>
    </source>
</evidence>
<dbReference type="PANTHER" id="PTHR30344:SF1">
    <property type="entry name" value="6-PHOSPHOGLUCONOLACTONASE"/>
    <property type="match status" value="1"/>
</dbReference>
<dbReference type="AlphaFoldDB" id="A0A9P1MCN9"/>
<dbReference type="EMBL" id="CALLCH030000015">
    <property type="protein sequence ID" value="CAI4216881.1"/>
    <property type="molecule type" value="Genomic_DNA"/>
</dbReference>
<organism evidence="3 4">
    <name type="scientific">Parascedosporium putredinis</name>
    <dbReference type="NCBI Taxonomy" id="1442378"/>
    <lineage>
        <taxon>Eukaryota</taxon>
        <taxon>Fungi</taxon>
        <taxon>Dikarya</taxon>
        <taxon>Ascomycota</taxon>
        <taxon>Pezizomycotina</taxon>
        <taxon>Sordariomycetes</taxon>
        <taxon>Hypocreomycetidae</taxon>
        <taxon>Microascales</taxon>
        <taxon>Microascaceae</taxon>
        <taxon>Parascedosporium</taxon>
    </lineage>
</organism>
<evidence type="ECO:0008006" key="5">
    <source>
        <dbReference type="Google" id="ProtNLM"/>
    </source>
</evidence>
<comment type="caution">
    <text evidence="3">The sequence shown here is derived from an EMBL/GenBank/DDBJ whole genome shotgun (WGS) entry which is preliminary data.</text>
</comment>
<dbReference type="SUPFAM" id="SSF50974">
    <property type="entry name" value="Nitrous oxide reductase, N-terminal domain"/>
    <property type="match status" value="1"/>
</dbReference>
<comment type="similarity">
    <text evidence="1">Belongs to the cycloisomerase 2 family.</text>
</comment>
<proteinExistence type="inferred from homology"/>
<gene>
    <name evidence="3" type="ORF">PPNO1_LOCUS6524</name>
</gene>
<dbReference type="GO" id="GO:0017057">
    <property type="term" value="F:6-phosphogluconolactonase activity"/>
    <property type="evidence" value="ECO:0007669"/>
    <property type="project" value="TreeGrafter"/>
</dbReference>
<dbReference type="Proteomes" id="UP000838763">
    <property type="component" value="Unassembled WGS sequence"/>
</dbReference>
<dbReference type="PANTHER" id="PTHR30344">
    <property type="entry name" value="6-PHOSPHOGLUCONOLACTONASE-RELATED"/>
    <property type="match status" value="1"/>
</dbReference>
<accession>A0A9P1MCN9</accession>
<evidence type="ECO:0000313" key="3">
    <source>
        <dbReference type="EMBL" id="CAI4216881.1"/>
    </source>
</evidence>